<sequence length="331" mass="34990">MRCIAFHFFAACIVGGCLGTSSADAASLRRTSVLHHPQVRLSDLFNGITADQDCDLGPAPAPGQSLTISAPQLQAIAQQYGIDWPEMSELAQATLTRASHTVSHDDIMPLIVDGLKAKGVSDSATIDVTNFSGPTVAAELANSPRLSNIVYDAAHGRFSAFFSITSDNDTQSFRADGTVSSRVEAVTARTDLSAGQIIEQSDVEIAEIDSRSLPARAILDPADIIGQSTRRAIRAHTPLTSEMTSRIDLIEKGSPVILDVSSSGLHLTASGVALDSGAQGERIHVLNPTSRMIVVGQIIDRTRVAVTPGTTPTPADFKDLRSAGVRPQKNI</sequence>
<evidence type="ECO:0000256" key="2">
    <source>
        <dbReference type="ARBA" id="ARBA00022729"/>
    </source>
</evidence>
<evidence type="ECO:0000256" key="1">
    <source>
        <dbReference type="ARBA" id="ARBA00004418"/>
    </source>
</evidence>
<dbReference type="OrthoDB" id="7727421at2"/>
<gene>
    <name evidence="7" type="ORF">A0U92_02325</name>
</gene>
<dbReference type="InterPro" id="IPR017585">
    <property type="entry name" value="SAF_FlgA"/>
</dbReference>
<dbReference type="InterPro" id="IPR039246">
    <property type="entry name" value="Flagellar_FlgA"/>
</dbReference>
<organism evidence="7 8">
    <name type="scientific">Acetobacter aceti</name>
    <dbReference type="NCBI Taxonomy" id="435"/>
    <lineage>
        <taxon>Bacteria</taxon>
        <taxon>Pseudomonadati</taxon>
        <taxon>Pseudomonadota</taxon>
        <taxon>Alphaproteobacteria</taxon>
        <taxon>Acetobacterales</taxon>
        <taxon>Acetobacteraceae</taxon>
        <taxon>Acetobacter</taxon>
        <taxon>Acetobacter subgen. Acetobacter</taxon>
    </lineage>
</organism>
<protein>
    <submittedName>
        <fullName evidence="7">Flagellar biosynthesis protein FlgA</fullName>
    </submittedName>
</protein>
<dbReference type="STRING" id="435.A0U92_02325"/>
<evidence type="ECO:0000259" key="6">
    <source>
        <dbReference type="SMART" id="SM00858"/>
    </source>
</evidence>
<evidence type="ECO:0000256" key="3">
    <source>
        <dbReference type="ARBA" id="ARBA00022764"/>
    </source>
</evidence>
<keyword evidence="7" id="KW-0966">Cell projection</keyword>
<keyword evidence="2 5" id="KW-0732">Signal</keyword>
<dbReference type="Pfam" id="PF13144">
    <property type="entry name" value="ChapFlgA"/>
    <property type="match status" value="1"/>
</dbReference>
<dbReference type="GO" id="GO:0044780">
    <property type="term" value="P:bacterial-type flagellum assembly"/>
    <property type="evidence" value="ECO:0007669"/>
    <property type="project" value="InterPro"/>
</dbReference>
<dbReference type="InterPro" id="IPR013974">
    <property type="entry name" value="SAF"/>
</dbReference>
<evidence type="ECO:0000256" key="4">
    <source>
        <dbReference type="SAM" id="MobiDB-lite"/>
    </source>
</evidence>
<feature type="region of interest" description="Disordered" evidence="4">
    <location>
        <begin position="307"/>
        <end position="331"/>
    </location>
</feature>
<dbReference type="PANTHER" id="PTHR36307">
    <property type="entry name" value="FLAGELLA BASAL BODY P-RING FORMATION PROTEIN FLGA"/>
    <property type="match status" value="1"/>
</dbReference>
<dbReference type="GO" id="GO:0042597">
    <property type="term" value="C:periplasmic space"/>
    <property type="evidence" value="ECO:0007669"/>
    <property type="project" value="UniProtKB-SubCell"/>
</dbReference>
<dbReference type="Proteomes" id="UP000188937">
    <property type="component" value="Chromosome"/>
</dbReference>
<dbReference type="Gene3D" id="2.30.30.760">
    <property type="match status" value="1"/>
</dbReference>
<evidence type="ECO:0000313" key="8">
    <source>
        <dbReference type="Proteomes" id="UP000188937"/>
    </source>
</evidence>
<feature type="domain" description="SAF" evidence="6">
    <location>
        <begin position="183"/>
        <end position="245"/>
    </location>
</feature>
<dbReference type="AlphaFoldDB" id="A0A1U9KDE2"/>
<dbReference type="CDD" id="cd11614">
    <property type="entry name" value="SAF_CpaB_FlgA_like"/>
    <property type="match status" value="1"/>
</dbReference>
<keyword evidence="8" id="KW-1185">Reference proteome</keyword>
<dbReference type="SMART" id="SM00858">
    <property type="entry name" value="SAF"/>
    <property type="match status" value="1"/>
</dbReference>
<dbReference type="KEGG" id="aace:A0U92_02325"/>
<keyword evidence="7" id="KW-0969">Cilium</keyword>
<comment type="subcellular location">
    <subcellularLocation>
        <location evidence="1">Periplasm</location>
    </subcellularLocation>
</comment>
<feature type="signal peptide" evidence="5">
    <location>
        <begin position="1"/>
        <end position="25"/>
    </location>
</feature>
<dbReference type="EMBL" id="CP014692">
    <property type="protein sequence ID" value="AQS83796.1"/>
    <property type="molecule type" value="Genomic_DNA"/>
</dbReference>
<dbReference type="PANTHER" id="PTHR36307:SF1">
    <property type="entry name" value="FLAGELLA BASAL BODY P-RING FORMATION PROTEIN FLGA"/>
    <property type="match status" value="1"/>
</dbReference>
<evidence type="ECO:0000313" key="7">
    <source>
        <dbReference type="EMBL" id="AQS83796.1"/>
    </source>
</evidence>
<dbReference type="NCBIfam" id="TIGR03170">
    <property type="entry name" value="flgA_cterm"/>
    <property type="match status" value="1"/>
</dbReference>
<reference evidence="7 8" key="1">
    <citation type="submission" date="2016-03" db="EMBL/GenBank/DDBJ databases">
        <title>Acetic acid bacteria sequencing.</title>
        <authorList>
            <person name="Brandt J."/>
            <person name="Jakob F."/>
            <person name="Vogel R.F."/>
        </authorList>
    </citation>
    <scope>NUCLEOTIDE SEQUENCE [LARGE SCALE GENOMIC DNA]</scope>
    <source>
        <strain evidence="7 8">TMW2.1153</strain>
    </source>
</reference>
<keyword evidence="7" id="KW-0282">Flagellum</keyword>
<feature type="chain" id="PRO_5011984709" evidence="5">
    <location>
        <begin position="26"/>
        <end position="331"/>
    </location>
</feature>
<dbReference type="RefSeq" id="WP_077811837.1">
    <property type="nucleotide sequence ID" value="NZ_CP014692.1"/>
</dbReference>
<evidence type="ECO:0000256" key="5">
    <source>
        <dbReference type="SAM" id="SignalP"/>
    </source>
</evidence>
<keyword evidence="3" id="KW-0574">Periplasm</keyword>
<accession>A0A1U9KDE2</accession>
<dbReference type="PROSITE" id="PS51257">
    <property type="entry name" value="PROKAR_LIPOPROTEIN"/>
    <property type="match status" value="1"/>
</dbReference>
<dbReference type="Gene3D" id="3.90.1210.10">
    <property type="entry name" value="Antifreeze-like/N-acetylneuraminic acid synthase C-terminal domain"/>
    <property type="match status" value="1"/>
</dbReference>
<proteinExistence type="predicted"/>
<name>A0A1U9KDE2_ACEAC</name>